<dbReference type="EMBL" id="JAAAPK010000006">
    <property type="protein sequence ID" value="NBC42894.1"/>
    <property type="molecule type" value="Genomic_DNA"/>
</dbReference>
<protein>
    <submittedName>
        <fullName evidence="1">Tetratricopeptide repeat protein</fullName>
    </submittedName>
</protein>
<sequence length="290" mass="29716">MKTPHGCPSFRVLGGLLGFWVFGAGPAFGQAAGTGAAAARPAGTYFDAAMEEAARLYEDLESEQALAAVTRARRLARTDEERSAAAIYEGVILADMGRRDDALASFRAGLLLAPEAKLPAKVSPKVVGDFEAVRQTVRQERVVVEEPAEPTRPPVVAKPADTPVRPPVVEKQVTLNPPRVAVASEPAPGVDLKAAGAERAGLRIPTVSWVLLGTGVVAGGVGSVIGLQSRGNVSSARDADLSGDVSGHLDDARGQAVVANVLFGTAAAAAVGAITTYFLSGDSTVAEGGQ</sequence>
<gene>
    <name evidence="1" type="ORF">GTZ93_24135</name>
</gene>
<name>A0A7X4YCE3_9BACT</name>
<evidence type="ECO:0000313" key="1">
    <source>
        <dbReference type="EMBL" id="NBC42894.1"/>
    </source>
</evidence>
<accession>A0A7X4YCE3</accession>
<evidence type="ECO:0000313" key="2">
    <source>
        <dbReference type="Proteomes" id="UP000537825"/>
    </source>
</evidence>
<reference evidence="1 2" key="1">
    <citation type="submission" date="2020-01" db="EMBL/GenBank/DDBJ databases">
        <title>The draft genome sequence of Corallococcus exiguus DSM 14696.</title>
        <authorList>
            <person name="Zhang X."/>
            <person name="Zhu H."/>
        </authorList>
    </citation>
    <scope>NUCLEOTIDE SEQUENCE [LARGE SCALE GENOMIC DNA]</scope>
    <source>
        <strain evidence="1 2">DSM 14696</strain>
    </source>
</reference>
<proteinExistence type="predicted"/>
<organism evidence="1 2">
    <name type="scientific">Corallococcus exiguus</name>
    <dbReference type="NCBI Taxonomy" id="83462"/>
    <lineage>
        <taxon>Bacteria</taxon>
        <taxon>Pseudomonadati</taxon>
        <taxon>Myxococcota</taxon>
        <taxon>Myxococcia</taxon>
        <taxon>Myxococcales</taxon>
        <taxon>Cystobacterineae</taxon>
        <taxon>Myxococcaceae</taxon>
        <taxon>Corallococcus</taxon>
    </lineage>
</organism>
<dbReference type="InterPro" id="IPR011990">
    <property type="entry name" value="TPR-like_helical_dom_sf"/>
</dbReference>
<keyword evidence="2" id="KW-1185">Reference proteome</keyword>
<comment type="caution">
    <text evidence="1">The sequence shown here is derived from an EMBL/GenBank/DDBJ whole genome shotgun (WGS) entry which is preliminary data.</text>
</comment>
<dbReference type="RefSeq" id="WP_161663017.1">
    <property type="nucleotide sequence ID" value="NZ_JAAAPK010000006.1"/>
</dbReference>
<dbReference type="AlphaFoldDB" id="A0A7X4YCE3"/>
<dbReference type="Proteomes" id="UP000537825">
    <property type="component" value="Unassembled WGS sequence"/>
</dbReference>
<dbReference type="SUPFAM" id="SSF48452">
    <property type="entry name" value="TPR-like"/>
    <property type="match status" value="1"/>
</dbReference>